<dbReference type="CDD" id="cd19166">
    <property type="entry name" value="HemeO-bac"/>
    <property type="match status" value="1"/>
</dbReference>
<dbReference type="GO" id="GO:0004392">
    <property type="term" value="F:heme oxygenase (decyclizing) activity"/>
    <property type="evidence" value="ECO:0007669"/>
    <property type="project" value="InterPro"/>
</dbReference>
<dbReference type="EMBL" id="JOPB01000006">
    <property type="protein sequence ID" value="OUI78498.1"/>
    <property type="molecule type" value="Genomic_DNA"/>
</dbReference>
<organism evidence="1 2">
    <name type="scientific">Commensalibacter intestini</name>
    <dbReference type="NCBI Taxonomy" id="479936"/>
    <lineage>
        <taxon>Bacteria</taxon>
        <taxon>Pseudomonadati</taxon>
        <taxon>Pseudomonadota</taxon>
        <taxon>Alphaproteobacteria</taxon>
        <taxon>Acetobacterales</taxon>
        <taxon>Acetobacteraceae</taxon>
    </lineage>
</organism>
<evidence type="ECO:0008006" key="3">
    <source>
        <dbReference type="Google" id="ProtNLM"/>
    </source>
</evidence>
<gene>
    <name evidence="1" type="ORF">HK18_08255</name>
</gene>
<accession>A0A251ZV11</accession>
<evidence type="ECO:0000313" key="1">
    <source>
        <dbReference type="EMBL" id="OUI78498.1"/>
    </source>
</evidence>
<keyword evidence="2" id="KW-1185">Reference proteome</keyword>
<comment type="caution">
    <text evidence="1">The sequence shown here is derived from an EMBL/GenBank/DDBJ whole genome shotgun (WGS) entry which is preliminary data.</text>
</comment>
<dbReference type="RefSeq" id="WP_086632233.1">
    <property type="nucleotide sequence ID" value="NZ_JOPB01000006.1"/>
</dbReference>
<dbReference type="Pfam" id="PF01126">
    <property type="entry name" value="Heme_oxygenase"/>
    <property type="match status" value="1"/>
</dbReference>
<protein>
    <recommendedName>
        <fullName evidence="3">Heme oxygenase</fullName>
    </recommendedName>
</protein>
<evidence type="ECO:0000313" key="2">
    <source>
        <dbReference type="Proteomes" id="UP000194946"/>
    </source>
</evidence>
<dbReference type="InterPro" id="IPR016053">
    <property type="entry name" value="Haem_Oase-like"/>
</dbReference>
<reference evidence="2" key="1">
    <citation type="submission" date="2014-06" db="EMBL/GenBank/DDBJ databases">
        <authorList>
            <person name="Winans N.J."/>
            <person name="Newell P.D."/>
            <person name="Douglas A.E."/>
        </authorList>
    </citation>
    <scope>NUCLEOTIDE SEQUENCE [LARGE SCALE GENOMIC DNA]</scope>
    <source>
        <strain evidence="2">DmL_052</strain>
    </source>
</reference>
<sequence>MSEVKEPLLTSSLRNRTKSTHGKLDEHLMGLGLFSDKEKYKIFLTLQYHIHQDAHHLYTHPQLARFIPNLQLRNRFDKVKEDMQDLEVPLPQAIKAPLITDISAAVGALYVVEGSKLGAKYLLHYVSMIGLSDQYGAKHLGADDEGRGASWRSFQSAIDTADIDIPVAVQAAEQTFSRVFDHVRHVTG</sequence>
<dbReference type="Proteomes" id="UP000194946">
    <property type="component" value="Unassembled WGS sequence"/>
</dbReference>
<dbReference type="InterPro" id="IPR016084">
    <property type="entry name" value="Haem_Oase-like_multi-hlx"/>
</dbReference>
<dbReference type="Gene3D" id="1.20.910.10">
    <property type="entry name" value="Heme oxygenase-like"/>
    <property type="match status" value="1"/>
</dbReference>
<dbReference type="SUPFAM" id="SSF48613">
    <property type="entry name" value="Heme oxygenase-like"/>
    <property type="match status" value="1"/>
</dbReference>
<dbReference type="GO" id="GO:0006788">
    <property type="term" value="P:heme oxidation"/>
    <property type="evidence" value="ECO:0007669"/>
    <property type="project" value="InterPro"/>
</dbReference>
<proteinExistence type="predicted"/>
<name>A0A251ZV11_9PROT</name>
<dbReference type="AlphaFoldDB" id="A0A251ZV11"/>